<keyword evidence="3 7" id="KW-0597">Phosphoprotein</keyword>
<sequence length="725" mass="81483">MAQKLTKKQSISQHYTHRLCKADGSYFWIKWQFYRDENSSEYYIIGEDTSELKRINSAFTALETVTDTGYWEIDLDTSQLYWSDYVHRIHETDQLTFKPKLDDGIKFYHPDAIPTLTSGLQKLEKTGESYSIDLNFITNKGKNLIVNATGFSEVINGRVVRNFGTFKDLTMQKEDEILRQGLEQRIVLALKAAKIGVWDYDIENDHLIWDDRLFEIYGCSRDSFKGRLQDWSNSVFPDDLDAAEKVFAQAIKSHTYFNHEFRVITDTGEIRSVLGMAACIYDVNNNPIKVTGVNIDLTESNRIKNDLKAISERAQHSAQLAEKMAEKAKAADLQKSAFLANISHEIRTPISGVIGLVDMLLDDAEVNQISEDKRQYYLGLIKSSSRHLLSIITDILDFSKIEAGKISITNQPFDLLQLVEELINDFKHRAAEKSLKLDYLSAGMEVGLFVGDPHRLKQILYNLLGNAIKFTQTGTISVRVRLNKKTQEQANLVCSVIDTGIGIEQDKLCVLFEPFEQVDSSAKRRAQGTGLGLPISRKLVELMGGSINVDSEFGLGSNFTIRIPFGIYSESSLTDAPANKGDTDNIPGHIFESCHALVAEDNDINQLVIQNLLAQLNITCTLANDGEEALAQLDGEAAGFYNFILMDCQMPKLDGFETTRLIRQDDKYQQVKNIPIIALTANAMASDKEKCFEAGMNGYLSKPVTKSILSDKIIELLQDSKDTNT</sequence>
<dbReference type="Gene3D" id="1.10.287.130">
    <property type="match status" value="1"/>
</dbReference>
<dbReference type="SUPFAM" id="SSF55874">
    <property type="entry name" value="ATPase domain of HSP90 chaperone/DNA topoisomerase II/histidine kinase"/>
    <property type="match status" value="1"/>
</dbReference>
<feature type="domain" description="Histidine kinase" evidence="8">
    <location>
        <begin position="341"/>
        <end position="567"/>
    </location>
</feature>
<dbReference type="PROSITE" id="PS50112">
    <property type="entry name" value="PAS"/>
    <property type="match status" value="1"/>
</dbReference>
<feature type="domain" description="Response regulatory" evidence="9">
    <location>
        <begin position="595"/>
        <end position="717"/>
    </location>
</feature>
<comment type="catalytic activity">
    <reaction evidence="1">
        <text>ATP + protein L-histidine = ADP + protein N-phospho-L-histidine.</text>
        <dbReference type="EC" id="2.7.13.3"/>
    </reaction>
</comment>
<dbReference type="GO" id="GO:0009927">
    <property type="term" value="F:histidine phosphotransfer kinase activity"/>
    <property type="evidence" value="ECO:0007669"/>
    <property type="project" value="TreeGrafter"/>
</dbReference>
<evidence type="ECO:0000259" key="10">
    <source>
        <dbReference type="PROSITE" id="PS50112"/>
    </source>
</evidence>
<dbReference type="EC" id="2.7.13.3" evidence="2"/>
<keyword evidence="5 12" id="KW-0418">Kinase</keyword>
<dbReference type="CDD" id="cd00130">
    <property type="entry name" value="PAS"/>
    <property type="match status" value="1"/>
</dbReference>
<evidence type="ECO:0000256" key="1">
    <source>
        <dbReference type="ARBA" id="ARBA00000085"/>
    </source>
</evidence>
<dbReference type="PANTHER" id="PTHR43047:SF72">
    <property type="entry name" value="OSMOSENSING HISTIDINE PROTEIN KINASE SLN1"/>
    <property type="match status" value="1"/>
</dbReference>
<evidence type="ECO:0000256" key="7">
    <source>
        <dbReference type="PROSITE-ProRule" id="PRU00169"/>
    </source>
</evidence>
<feature type="domain" description="PAC" evidence="11">
    <location>
        <begin position="257"/>
        <end position="309"/>
    </location>
</feature>
<dbReference type="Gene3D" id="3.40.50.2300">
    <property type="match status" value="1"/>
</dbReference>
<evidence type="ECO:0000259" key="9">
    <source>
        <dbReference type="PROSITE" id="PS50110"/>
    </source>
</evidence>
<evidence type="ECO:0000256" key="2">
    <source>
        <dbReference type="ARBA" id="ARBA00012438"/>
    </source>
</evidence>
<dbReference type="Pfam" id="PF02518">
    <property type="entry name" value="HATPase_c"/>
    <property type="match status" value="1"/>
</dbReference>
<dbReference type="InterPro" id="IPR000700">
    <property type="entry name" value="PAS-assoc_C"/>
</dbReference>
<dbReference type="AlphaFoldDB" id="K6ZJ68"/>
<feature type="domain" description="PAS" evidence="10">
    <location>
        <begin position="182"/>
        <end position="254"/>
    </location>
</feature>
<comment type="caution">
    <text evidence="12">The sequence shown here is derived from an EMBL/GenBank/DDBJ whole genome shotgun (WGS) entry which is preliminary data.</text>
</comment>
<keyword evidence="4" id="KW-0808">Transferase</keyword>
<keyword evidence="13" id="KW-1185">Reference proteome</keyword>
<dbReference type="InterPro" id="IPR001610">
    <property type="entry name" value="PAC"/>
</dbReference>
<evidence type="ECO:0000256" key="4">
    <source>
        <dbReference type="ARBA" id="ARBA00022679"/>
    </source>
</evidence>
<dbReference type="CDD" id="cd00082">
    <property type="entry name" value="HisKA"/>
    <property type="match status" value="1"/>
</dbReference>
<protein>
    <recommendedName>
        <fullName evidence="2">histidine kinase</fullName>
        <ecNumber evidence="2">2.7.13.3</ecNumber>
    </recommendedName>
</protein>
<dbReference type="InterPro" id="IPR036890">
    <property type="entry name" value="HATPase_C_sf"/>
</dbReference>
<feature type="modified residue" description="4-aspartylphosphate" evidence="7">
    <location>
        <position position="647"/>
    </location>
</feature>
<dbReference type="PROSITE" id="PS50110">
    <property type="entry name" value="RESPONSE_REGULATORY"/>
    <property type="match status" value="1"/>
</dbReference>
<evidence type="ECO:0000256" key="6">
    <source>
        <dbReference type="ARBA" id="ARBA00023012"/>
    </source>
</evidence>
<dbReference type="GO" id="GO:0005886">
    <property type="term" value="C:plasma membrane"/>
    <property type="evidence" value="ECO:0007669"/>
    <property type="project" value="TreeGrafter"/>
</dbReference>
<dbReference type="SMART" id="SM00388">
    <property type="entry name" value="HisKA"/>
    <property type="match status" value="1"/>
</dbReference>
<dbReference type="Proteomes" id="UP000006251">
    <property type="component" value="Unassembled WGS sequence"/>
</dbReference>
<dbReference type="Gene3D" id="2.10.70.100">
    <property type="match status" value="1"/>
</dbReference>
<evidence type="ECO:0000259" key="11">
    <source>
        <dbReference type="PROSITE" id="PS50113"/>
    </source>
</evidence>
<dbReference type="InterPro" id="IPR011006">
    <property type="entry name" value="CheY-like_superfamily"/>
</dbReference>
<dbReference type="PRINTS" id="PR00344">
    <property type="entry name" value="BCTRLSENSOR"/>
</dbReference>
<dbReference type="InterPro" id="IPR000014">
    <property type="entry name" value="PAS"/>
</dbReference>
<dbReference type="SUPFAM" id="SSF52172">
    <property type="entry name" value="CheY-like"/>
    <property type="match status" value="1"/>
</dbReference>
<organism evidence="12 13">
    <name type="scientific">Brumicola pallidula DSM 14239 = ACAM 615</name>
    <dbReference type="NCBI Taxonomy" id="1121922"/>
    <lineage>
        <taxon>Bacteria</taxon>
        <taxon>Pseudomonadati</taxon>
        <taxon>Pseudomonadota</taxon>
        <taxon>Gammaproteobacteria</taxon>
        <taxon>Alteromonadales</taxon>
        <taxon>Alteromonadaceae</taxon>
        <taxon>Brumicola</taxon>
    </lineage>
</organism>
<dbReference type="FunFam" id="3.30.565.10:FF:000010">
    <property type="entry name" value="Sensor histidine kinase RcsC"/>
    <property type="match status" value="1"/>
</dbReference>
<reference evidence="13" key="1">
    <citation type="journal article" date="2014" name="Environ. Microbiol.">
        <title>Comparative genomics of the marine bacterial genus Glaciecola reveals the high degree of genomic diversity and genomic characteristic for cold adaptation.</title>
        <authorList>
            <person name="Qin Q.L."/>
            <person name="Xie B.B."/>
            <person name="Yu Y."/>
            <person name="Shu Y.L."/>
            <person name="Rong J.C."/>
            <person name="Zhang Y.J."/>
            <person name="Zhao D.L."/>
            <person name="Chen X.L."/>
            <person name="Zhang X.Y."/>
            <person name="Chen B."/>
            <person name="Zhou B.C."/>
            <person name="Zhang Y.Z."/>
        </authorList>
    </citation>
    <scope>NUCLEOTIDE SEQUENCE [LARGE SCALE GENOMIC DNA]</scope>
    <source>
        <strain evidence="13">ACAM 615</strain>
    </source>
</reference>
<dbReference type="CDD" id="cd16922">
    <property type="entry name" value="HATPase_EvgS-ArcB-TorS-like"/>
    <property type="match status" value="1"/>
</dbReference>
<evidence type="ECO:0000256" key="5">
    <source>
        <dbReference type="ARBA" id="ARBA00022777"/>
    </source>
</evidence>
<dbReference type="InterPro" id="IPR003661">
    <property type="entry name" value="HisK_dim/P_dom"/>
</dbReference>
<dbReference type="SMART" id="SM00387">
    <property type="entry name" value="HATPase_c"/>
    <property type="match status" value="1"/>
</dbReference>
<dbReference type="Pfam" id="PF00512">
    <property type="entry name" value="HisKA"/>
    <property type="match status" value="1"/>
</dbReference>
<dbReference type="CDD" id="cd17546">
    <property type="entry name" value="REC_hyHK_CKI1_RcsC-like"/>
    <property type="match status" value="1"/>
</dbReference>
<evidence type="ECO:0000313" key="13">
    <source>
        <dbReference type="Proteomes" id="UP000006251"/>
    </source>
</evidence>
<proteinExistence type="predicted"/>
<dbReference type="SMART" id="SM00448">
    <property type="entry name" value="REC"/>
    <property type="match status" value="1"/>
</dbReference>
<evidence type="ECO:0000313" key="12">
    <source>
        <dbReference type="EMBL" id="GAC28928.1"/>
    </source>
</evidence>
<dbReference type="InterPro" id="IPR004358">
    <property type="entry name" value="Sig_transdc_His_kin-like_C"/>
</dbReference>
<dbReference type="InterPro" id="IPR013655">
    <property type="entry name" value="PAS_fold_3"/>
</dbReference>
<dbReference type="InterPro" id="IPR035965">
    <property type="entry name" value="PAS-like_dom_sf"/>
</dbReference>
<dbReference type="InterPro" id="IPR005467">
    <property type="entry name" value="His_kinase_dom"/>
</dbReference>
<dbReference type="SMART" id="SM00086">
    <property type="entry name" value="PAC"/>
    <property type="match status" value="2"/>
</dbReference>
<dbReference type="PROSITE" id="PS50109">
    <property type="entry name" value="HIS_KIN"/>
    <property type="match status" value="1"/>
</dbReference>
<name>K6ZJ68_9ALTE</name>
<dbReference type="SUPFAM" id="SSF55785">
    <property type="entry name" value="PYP-like sensor domain (PAS domain)"/>
    <property type="match status" value="2"/>
</dbReference>
<accession>K6ZJ68</accession>
<keyword evidence="6" id="KW-0902">Two-component regulatory system</keyword>
<dbReference type="Pfam" id="PF00072">
    <property type="entry name" value="Response_reg"/>
    <property type="match status" value="1"/>
</dbReference>
<dbReference type="Pfam" id="PF08447">
    <property type="entry name" value="PAS_3"/>
    <property type="match status" value="1"/>
</dbReference>
<gene>
    <name evidence="12" type="primary">luxQ</name>
    <name evidence="12" type="ORF">GPAL_2067</name>
</gene>
<evidence type="ECO:0000256" key="3">
    <source>
        <dbReference type="ARBA" id="ARBA00022553"/>
    </source>
</evidence>
<evidence type="ECO:0000259" key="8">
    <source>
        <dbReference type="PROSITE" id="PS50109"/>
    </source>
</evidence>
<dbReference type="STRING" id="1121922.GCA_000428905_02436"/>
<dbReference type="InterPro" id="IPR036097">
    <property type="entry name" value="HisK_dim/P_sf"/>
</dbReference>
<dbReference type="InterPro" id="IPR003594">
    <property type="entry name" value="HATPase_dom"/>
</dbReference>
<dbReference type="PANTHER" id="PTHR43047">
    <property type="entry name" value="TWO-COMPONENT HISTIDINE PROTEIN KINASE"/>
    <property type="match status" value="1"/>
</dbReference>
<dbReference type="InterPro" id="IPR001789">
    <property type="entry name" value="Sig_transdc_resp-reg_receiver"/>
</dbReference>
<dbReference type="SUPFAM" id="SSF47384">
    <property type="entry name" value="Homodimeric domain of signal transducing histidine kinase"/>
    <property type="match status" value="1"/>
</dbReference>
<dbReference type="Gene3D" id="3.30.450.20">
    <property type="entry name" value="PAS domain"/>
    <property type="match status" value="2"/>
</dbReference>
<dbReference type="Gene3D" id="3.30.565.10">
    <property type="entry name" value="Histidine kinase-like ATPase, C-terminal domain"/>
    <property type="match status" value="1"/>
</dbReference>
<dbReference type="EMBL" id="BAEQ01000036">
    <property type="protein sequence ID" value="GAC28928.1"/>
    <property type="molecule type" value="Genomic_DNA"/>
</dbReference>
<dbReference type="GO" id="GO:0000155">
    <property type="term" value="F:phosphorelay sensor kinase activity"/>
    <property type="evidence" value="ECO:0007669"/>
    <property type="project" value="InterPro"/>
</dbReference>
<dbReference type="PROSITE" id="PS50113">
    <property type="entry name" value="PAC"/>
    <property type="match status" value="1"/>
</dbReference>